<organism evidence="1 2">
    <name type="scientific">Prevotella communis</name>
    <dbReference type="NCBI Taxonomy" id="2913614"/>
    <lineage>
        <taxon>Bacteria</taxon>
        <taxon>Pseudomonadati</taxon>
        <taxon>Bacteroidota</taxon>
        <taxon>Bacteroidia</taxon>
        <taxon>Bacteroidales</taxon>
        <taxon>Prevotellaceae</taxon>
        <taxon>Prevotella</taxon>
    </lineage>
</organism>
<evidence type="ECO:0000313" key="1">
    <source>
        <dbReference type="EMBL" id="SDO54765.1"/>
    </source>
</evidence>
<gene>
    <name evidence="1" type="ORF">SAMN04487900_12545</name>
</gene>
<dbReference type="Proteomes" id="UP000199134">
    <property type="component" value="Unassembled WGS sequence"/>
</dbReference>
<protein>
    <recommendedName>
        <fullName evidence="3">HNH endonuclease</fullName>
    </recommendedName>
</protein>
<proteinExistence type="predicted"/>
<dbReference type="EMBL" id="FNIW01000025">
    <property type="protein sequence ID" value="SDO54765.1"/>
    <property type="molecule type" value="Genomic_DNA"/>
</dbReference>
<evidence type="ECO:0000313" key="2">
    <source>
        <dbReference type="Proteomes" id="UP000199134"/>
    </source>
</evidence>
<dbReference type="CDD" id="cd00085">
    <property type="entry name" value="HNHc"/>
    <property type="match status" value="1"/>
</dbReference>
<name>A0A1H0KFU4_9BACT</name>
<dbReference type="InterPro" id="IPR003615">
    <property type="entry name" value="HNH_nuc"/>
</dbReference>
<comment type="caution">
    <text evidence="1">The sequence shown here is derived from an EMBL/GenBank/DDBJ whole genome shotgun (WGS) entry which is preliminary data.</text>
</comment>
<reference evidence="2" key="1">
    <citation type="submission" date="2016-10" db="EMBL/GenBank/DDBJ databases">
        <authorList>
            <person name="de Groot N.N."/>
        </authorList>
    </citation>
    <scope>NUCLEOTIDE SEQUENCE [LARGE SCALE GENOMIC DNA]</scope>
    <source>
        <strain evidence="2">BP1-145</strain>
    </source>
</reference>
<sequence length="305" mass="35940">MSIKSRIFANQIPFCRNIMDYENGFILQKTVDWSLLNEGMTLPVSLMTIFGDWDASTIVHGSKKKIKVLLNNKMYDATLTNVNFSKDDYGRHRDVLQIRYTRTSELSKVLKEIFRASFSYYEKERALRGDSRKIISQPSDFHEYIKLYFTSDSDVLAFDCYTDADYQRLEKTLRTIPEEVYESTDDDKFFMTDSSASIKEREQLVKYRKIDRSIILKLKKFYNYCDEISGEKIGDEYGESVVEAHHIDYFTHSQNNDSTNIIIISPNYHRIIHKNNPTFNRNKFQFEFANGEVLKLKLYEHLKIG</sequence>
<evidence type="ECO:0008006" key="3">
    <source>
        <dbReference type="Google" id="ProtNLM"/>
    </source>
</evidence>
<accession>A0A1H0KFU4</accession>
<dbReference type="AlphaFoldDB" id="A0A1H0KFU4"/>